<dbReference type="AlphaFoldDB" id="A0A1V6PFJ7"/>
<keyword evidence="5" id="KW-0949">S-adenosyl-L-methionine</keyword>
<name>A0A1V6PFJ7_PENDC</name>
<evidence type="ECO:0000256" key="2">
    <source>
        <dbReference type="ARBA" id="ARBA00022692"/>
    </source>
</evidence>
<feature type="transmembrane region" description="Helical" evidence="5">
    <location>
        <begin position="148"/>
        <end position="165"/>
    </location>
</feature>
<feature type="transmembrane region" description="Helical" evidence="5">
    <location>
        <begin position="92"/>
        <end position="112"/>
    </location>
</feature>
<feature type="transmembrane region" description="Helical" evidence="5">
    <location>
        <begin position="177"/>
        <end position="202"/>
    </location>
</feature>
<dbReference type="Proteomes" id="UP000191522">
    <property type="component" value="Unassembled WGS sequence"/>
</dbReference>
<dbReference type="InterPro" id="IPR007269">
    <property type="entry name" value="ICMT_MeTrfase"/>
</dbReference>
<keyword evidence="5" id="KW-0808">Transferase</keyword>
<dbReference type="Pfam" id="PF04140">
    <property type="entry name" value="ICMT"/>
    <property type="match status" value="1"/>
</dbReference>
<keyword evidence="5" id="KW-0489">Methyltransferase</keyword>
<keyword evidence="3 5" id="KW-1133">Transmembrane helix</keyword>
<keyword evidence="2 5" id="KW-0812">Transmembrane</keyword>
<dbReference type="EMBL" id="MDYL01000006">
    <property type="protein sequence ID" value="OQD75785.1"/>
    <property type="molecule type" value="Genomic_DNA"/>
</dbReference>
<evidence type="ECO:0000256" key="5">
    <source>
        <dbReference type="RuleBase" id="RU362022"/>
    </source>
</evidence>
<dbReference type="GO" id="GO:0005789">
    <property type="term" value="C:endoplasmic reticulum membrane"/>
    <property type="evidence" value="ECO:0007669"/>
    <property type="project" value="UniProtKB-SubCell"/>
</dbReference>
<evidence type="ECO:0000313" key="7">
    <source>
        <dbReference type="Proteomes" id="UP000191522"/>
    </source>
</evidence>
<dbReference type="GO" id="GO:0004671">
    <property type="term" value="F:protein C-terminal S-isoprenylcysteine carboxyl O-methyltransferase activity"/>
    <property type="evidence" value="ECO:0007669"/>
    <property type="project" value="UniProtKB-EC"/>
</dbReference>
<reference evidence="7" key="1">
    <citation type="journal article" date="2017" name="Nat. Microbiol.">
        <title>Global analysis of biosynthetic gene clusters reveals vast potential of secondary metabolite production in Penicillium species.</title>
        <authorList>
            <person name="Nielsen J.C."/>
            <person name="Grijseels S."/>
            <person name="Prigent S."/>
            <person name="Ji B."/>
            <person name="Dainat J."/>
            <person name="Nielsen K.F."/>
            <person name="Frisvad J.C."/>
            <person name="Workman M."/>
            <person name="Nielsen J."/>
        </authorList>
    </citation>
    <scope>NUCLEOTIDE SEQUENCE [LARGE SCALE GENOMIC DNA]</scope>
    <source>
        <strain evidence="7">IBT 11843</strain>
    </source>
</reference>
<proteinExistence type="inferred from homology"/>
<dbReference type="OMA" id="ICPHPEN"/>
<dbReference type="OrthoDB" id="422086at2759"/>
<accession>A0A1V6PFJ7</accession>
<protein>
    <recommendedName>
        <fullName evidence="5">Protein-S-isoprenylcysteine O-methyltransferase</fullName>
        <ecNumber evidence="5">2.1.1.100</ecNumber>
    </recommendedName>
</protein>
<comment type="similarity">
    <text evidence="5">Belongs to the class VI-like SAM-binding methyltransferase superfamily. Isoprenylcysteine carboxyl methyltransferase family.</text>
</comment>
<evidence type="ECO:0000256" key="4">
    <source>
        <dbReference type="ARBA" id="ARBA00023136"/>
    </source>
</evidence>
<comment type="subcellular location">
    <subcellularLocation>
        <location evidence="5">Endoplasmic reticulum membrane</location>
        <topology evidence="5">Multi-pass membrane protein</topology>
    </subcellularLocation>
    <subcellularLocation>
        <location evidence="1">Membrane</location>
        <topology evidence="1">Multi-pass membrane protein</topology>
    </subcellularLocation>
</comment>
<dbReference type="PANTHER" id="PTHR12714">
    <property type="entry name" value="PROTEIN-S ISOPRENYLCYSTEINE O-METHYLTRANSFERASE"/>
    <property type="match status" value="1"/>
</dbReference>
<comment type="caution">
    <text evidence="5">Lacks conserved residue(s) required for the propagation of feature annotation.</text>
</comment>
<keyword evidence="5" id="KW-0256">Endoplasmic reticulum</keyword>
<dbReference type="EC" id="2.1.1.100" evidence="5"/>
<dbReference type="PANTHER" id="PTHR12714:SF9">
    <property type="entry name" value="PROTEIN-S-ISOPRENYLCYSTEINE O-METHYLTRANSFERASE"/>
    <property type="match status" value="1"/>
</dbReference>
<dbReference type="GO" id="GO:0032259">
    <property type="term" value="P:methylation"/>
    <property type="evidence" value="ECO:0007669"/>
    <property type="project" value="UniProtKB-KW"/>
</dbReference>
<evidence type="ECO:0000256" key="3">
    <source>
        <dbReference type="ARBA" id="ARBA00022989"/>
    </source>
</evidence>
<comment type="catalytic activity">
    <reaction evidence="5">
        <text>[protein]-C-terminal S-[(2E,6E)-farnesyl]-L-cysteine + S-adenosyl-L-methionine = [protein]-C-terminal S-[(2E,6E)-farnesyl]-L-cysteine methyl ester + S-adenosyl-L-homocysteine</text>
        <dbReference type="Rhea" id="RHEA:21672"/>
        <dbReference type="Rhea" id="RHEA-COMP:12125"/>
        <dbReference type="Rhea" id="RHEA-COMP:12126"/>
        <dbReference type="ChEBI" id="CHEBI:57856"/>
        <dbReference type="ChEBI" id="CHEBI:59789"/>
        <dbReference type="ChEBI" id="CHEBI:90510"/>
        <dbReference type="ChEBI" id="CHEBI:90511"/>
        <dbReference type="EC" id="2.1.1.100"/>
    </reaction>
</comment>
<evidence type="ECO:0000313" key="6">
    <source>
        <dbReference type="EMBL" id="OQD75785.1"/>
    </source>
</evidence>
<dbReference type="STRING" id="69771.A0A1V6PFJ7"/>
<sequence>MTKTSSTLLAATMAVAGYLAALCTTPPNPSPSQKGRHTTDRITWFAGTGATIMRRLTLTMTLYHTLLTIIPTYAPSRLHQVCPQPSNRNMDLFTWSPIAAASLFVILLGAYVRLSAYGGLGRNFTFHLAPPNQLVTSGVYRWMQHPSYTGQFLIYLGCMGLFLRWDAAPACWIKEDVLASWVGFGHPVEAVIVVWALTMVGVRARDEEEMLRQQFGEKWETWHRETSRFVPGLF</sequence>
<gene>
    <name evidence="6" type="ORF">PENDEC_c006G03986</name>
</gene>
<keyword evidence="4 5" id="KW-0472">Membrane</keyword>
<organism evidence="6 7">
    <name type="scientific">Penicillium decumbens</name>
    <dbReference type="NCBI Taxonomy" id="69771"/>
    <lineage>
        <taxon>Eukaryota</taxon>
        <taxon>Fungi</taxon>
        <taxon>Dikarya</taxon>
        <taxon>Ascomycota</taxon>
        <taxon>Pezizomycotina</taxon>
        <taxon>Eurotiomycetes</taxon>
        <taxon>Eurotiomycetidae</taxon>
        <taxon>Eurotiales</taxon>
        <taxon>Aspergillaceae</taxon>
        <taxon>Penicillium</taxon>
    </lineage>
</organism>
<keyword evidence="7" id="KW-1185">Reference proteome</keyword>
<dbReference type="Gene3D" id="1.20.120.1630">
    <property type="match status" value="1"/>
</dbReference>
<evidence type="ECO:0000256" key="1">
    <source>
        <dbReference type="ARBA" id="ARBA00004141"/>
    </source>
</evidence>
<comment type="caution">
    <text evidence="6">The sequence shown here is derived from an EMBL/GenBank/DDBJ whole genome shotgun (WGS) entry which is preliminary data.</text>
</comment>